<gene>
    <name evidence="1" type="ORF">SDC9_112586</name>
</gene>
<accession>A0A645BJP4</accession>
<dbReference type="AlphaFoldDB" id="A0A645BJP4"/>
<organism evidence="1">
    <name type="scientific">bioreactor metagenome</name>
    <dbReference type="NCBI Taxonomy" id="1076179"/>
    <lineage>
        <taxon>unclassified sequences</taxon>
        <taxon>metagenomes</taxon>
        <taxon>ecological metagenomes</taxon>
    </lineage>
</organism>
<protein>
    <submittedName>
        <fullName evidence="1">Uncharacterized protein</fullName>
    </submittedName>
</protein>
<reference evidence="1" key="1">
    <citation type="submission" date="2019-08" db="EMBL/GenBank/DDBJ databases">
        <authorList>
            <person name="Kucharzyk K."/>
            <person name="Murdoch R.W."/>
            <person name="Higgins S."/>
            <person name="Loffler F."/>
        </authorList>
    </citation>
    <scope>NUCLEOTIDE SEQUENCE</scope>
</reference>
<evidence type="ECO:0000313" key="1">
    <source>
        <dbReference type="EMBL" id="MPM65689.1"/>
    </source>
</evidence>
<dbReference type="EMBL" id="VSSQ01020658">
    <property type="protein sequence ID" value="MPM65689.1"/>
    <property type="molecule type" value="Genomic_DNA"/>
</dbReference>
<comment type="caution">
    <text evidence="1">The sequence shown here is derived from an EMBL/GenBank/DDBJ whole genome shotgun (WGS) entry which is preliminary data.</text>
</comment>
<sequence length="288" mass="32428">MGADDFKHGLHVLRNQVLPPGEVRGGFGHAKQRDRSARADTVADCGLGARPRSKLRDVRKQRFGNVDILHLALHERKVLRGDDPADIVQRNGVLVAAEHLHLAAAVGIAHGEPNHKAVELRFRQRLRAGRTGWVLGGDDHIRLRHRVRYAVHGDAVFLHNLQKRGLRFTGSAVDFVREEEVAHGGARHIRARNAARLQGGIPRDVGRHDVRRELHALIGEAHRPRESERQRGFADAGNVLQQHMPLREHRHKDAADDGVLADDDFSNLTDDFLHLLHQRKLPHIMRNV</sequence>
<name>A0A645BJP4_9ZZZZ</name>
<proteinExistence type="predicted"/>